<gene>
    <name evidence="1" type="ORF">CAL26_03800</name>
</gene>
<keyword evidence="2" id="KW-1185">Reference proteome</keyword>
<reference evidence="1" key="1">
    <citation type="submission" date="2017-05" db="EMBL/GenBank/DDBJ databases">
        <title>Complete and WGS of Bordetella genogroups.</title>
        <authorList>
            <person name="Spilker T."/>
            <person name="Lipuma J."/>
        </authorList>
    </citation>
    <scope>NUCLEOTIDE SEQUENCE</scope>
    <source>
        <strain evidence="1">AU21707</strain>
    </source>
</reference>
<sequence length="126" mass="14059">MKGVLVDTSVWVQHFRASDDALVRLLSLDLAMTHPMVMAELACGTPPAPRTEALSHLGLLRQTQQATLPEVVDFIENEKLYGLGYGLVDLVLLASTLITPDAELWTYDKRLSALCERFGIMHRQPR</sequence>
<evidence type="ECO:0000313" key="2">
    <source>
        <dbReference type="Proteomes" id="UP000216857"/>
    </source>
</evidence>
<organism evidence="1 2">
    <name type="scientific">Bordetella genomosp. 9</name>
    <dbReference type="NCBI Taxonomy" id="1416803"/>
    <lineage>
        <taxon>Bacteria</taxon>
        <taxon>Pseudomonadati</taxon>
        <taxon>Pseudomonadota</taxon>
        <taxon>Betaproteobacteria</taxon>
        <taxon>Burkholderiales</taxon>
        <taxon>Alcaligenaceae</taxon>
        <taxon>Bordetella</taxon>
    </lineage>
</organism>
<dbReference type="SUPFAM" id="SSF88723">
    <property type="entry name" value="PIN domain-like"/>
    <property type="match status" value="1"/>
</dbReference>
<dbReference type="AlphaFoldDB" id="A0A261RP54"/>
<proteinExistence type="predicted"/>
<protein>
    <submittedName>
        <fullName evidence="1">VapC toxin family PIN domain ribonuclease</fullName>
    </submittedName>
</protein>
<accession>A0A261RP54</accession>
<name>A0A261RP54_9BORD</name>
<comment type="caution">
    <text evidence="1">The sequence shown here is derived from an EMBL/GenBank/DDBJ whole genome shotgun (WGS) entry which is preliminary data.</text>
</comment>
<dbReference type="Gene3D" id="3.40.50.1010">
    <property type="entry name" value="5'-nuclease"/>
    <property type="match status" value="1"/>
</dbReference>
<dbReference type="Proteomes" id="UP000216857">
    <property type="component" value="Unassembled WGS sequence"/>
</dbReference>
<evidence type="ECO:0000313" key="1">
    <source>
        <dbReference type="EMBL" id="OZI26462.1"/>
    </source>
</evidence>
<dbReference type="RefSeq" id="WP_094845564.1">
    <property type="nucleotide sequence ID" value="NZ_NEVJ01000001.1"/>
</dbReference>
<dbReference type="OrthoDB" id="329172at2"/>
<dbReference type="EMBL" id="NEVJ01000001">
    <property type="protein sequence ID" value="OZI26462.1"/>
    <property type="molecule type" value="Genomic_DNA"/>
</dbReference>
<dbReference type="InterPro" id="IPR029060">
    <property type="entry name" value="PIN-like_dom_sf"/>
</dbReference>